<dbReference type="GO" id="GO:0005975">
    <property type="term" value="P:carbohydrate metabolic process"/>
    <property type="evidence" value="ECO:0007669"/>
    <property type="project" value="InterPro"/>
</dbReference>
<dbReference type="OrthoDB" id="70316at2759"/>
<evidence type="ECO:0000313" key="5">
    <source>
        <dbReference type="Proteomes" id="UP000192596"/>
    </source>
</evidence>
<dbReference type="EMBL" id="NAJO01000059">
    <property type="protein sequence ID" value="OQN96971.1"/>
    <property type="molecule type" value="Genomic_DNA"/>
</dbReference>
<evidence type="ECO:0000256" key="2">
    <source>
        <dbReference type="SAM" id="SignalP"/>
    </source>
</evidence>
<organism evidence="4 5">
    <name type="scientific">Cryoendolithus antarcticus</name>
    <dbReference type="NCBI Taxonomy" id="1507870"/>
    <lineage>
        <taxon>Eukaryota</taxon>
        <taxon>Fungi</taxon>
        <taxon>Dikarya</taxon>
        <taxon>Ascomycota</taxon>
        <taxon>Pezizomycotina</taxon>
        <taxon>Dothideomycetes</taxon>
        <taxon>Dothideomycetidae</taxon>
        <taxon>Cladosporiales</taxon>
        <taxon>Cladosporiaceae</taxon>
        <taxon>Cryoendolithus</taxon>
    </lineage>
</organism>
<reference evidence="5" key="1">
    <citation type="submission" date="2017-03" db="EMBL/GenBank/DDBJ databases">
        <title>Genomes of endolithic fungi from Antarctica.</title>
        <authorList>
            <person name="Coleine C."/>
            <person name="Masonjones S."/>
            <person name="Stajich J.E."/>
        </authorList>
    </citation>
    <scope>NUCLEOTIDE SEQUENCE [LARGE SCALE GENOMIC DNA]</scope>
    <source>
        <strain evidence="5">CCFEE 5527</strain>
    </source>
</reference>
<comment type="caution">
    <text evidence="4">The sequence shown here is derived from an EMBL/GenBank/DDBJ whole genome shotgun (WGS) entry which is preliminary data.</text>
</comment>
<name>A0A1V8SDR9_9PEZI</name>
<dbReference type="SUPFAM" id="SSF57180">
    <property type="entry name" value="Cellulose-binding domain"/>
    <property type="match status" value="1"/>
</dbReference>
<feature type="signal peptide" evidence="2">
    <location>
        <begin position="1"/>
        <end position="22"/>
    </location>
</feature>
<proteinExistence type="predicted"/>
<dbReference type="GO" id="GO:0030248">
    <property type="term" value="F:cellulose binding"/>
    <property type="evidence" value="ECO:0007669"/>
    <property type="project" value="InterPro"/>
</dbReference>
<accession>A0A1V8SDR9</accession>
<feature type="chain" id="PRO_5010698697" description="CBM1 domain-containing protein" evidence="2">
    <location>
        <begin position="23"/>
        <end position="240"/>
    </location>
</feature>
<dbReference type="Proteomes" id="UP000192596">
    <property type="component" value="Unassembled WGS sequence"/>
</dbReference>
<evidence type="ECO:0000313" key="4">
    <source>
        <dbReference type="EMBL" id="OQN96971.1"/>
    </source>
</evidence>
<dbReference type="GO" id="GO:0005576">
    <property type="term" value="C:extracellular region"/>
    <property type="evidence" value="ECO:0007669"/>
    <property type="project" value="InterPro"/>
</dbReference>
<dbReference type="InParanoid" id="A0A1V8SDR9"/>
<gene>
    <name evidence="4" type="ORF">B0A48_16945</name>
</gene>
<dbReference type="InterPro" id="IPR035971">
    <property type="entry name" value="CBD_sf"/>
</dbReference>
<dbReference type="AlphaFoldDB" id="A0A1V8SDR9"/>
<dbReference type="InterPro" id="IPR000254">
    <property type="entry name" value="CBD"/>
</dbReference>
<protein>
    <recommendedName>
        <fullName evidence="3">CBM1 domain-containing protein</fullName>
    </recommendedName>
</protein>
<keyword evidence="5" id="KW-1185">Reference proteome</keyword>
<feature type="domain" description="CBM1" evidence="3">
    <location>
        <begin position="27"/>
        <end position="41"/>
    </location>
</feature>
<evidence type="ECO:0000256" key="1">
    <source>
        <dbReference type="ARBA" id="ARBA00022729"/>
    </source>
</evidence>
<dbReference type="Pfam" id="PF00734">
    <property type="entry name" value="CBM_1"/>
    <property type="match status" value="1"/>
</dbReference>
<dbReference type="STRING" id="1507870.A0A1V8SDR9"/>
<evidence type="ECO:0000259" key="3">
    <source>
        <dbReference type="Pfam" id="PF00734"/>
    </source>
</evidence>
<keyword evidence="1 2" id="KW-0732">Signal</keyword>
<sequence>MVSTTLRAALAAGLIVIPAAVAQQAIYAQCGGSGYSGGTTCLFVDLVCMHNDDNDQLSRFDDDGNDTTFFVDDHNNNNTSSCIDHTNEDDNGRGDDYEQKDPNFHKYLQTSPQYTTGLATLNSYTTAGQFSVVNGQLVELISATATSPTLLYANVGQPATPSSSLLPVSFSTAQNGWGSFAFSGDALTWSASNVTRGNLAAWYVCSGQQLFINTGAYLYGTPSGCYDETIHFYNGATAVA</sequence>